<dbReference type="Proteomes" id="UP001057402">
    <property type="component" value="Chromosome 8"/>
</dbReference>
<accession>A0ACB9NA26</accession>
<organism evidence="1 2">
    <name type="scientific">Melastoma candidum</name>
    <dbReference type="NCBI Taxonomy" id="119954"/>
    <lineage>
        <taxon>Eukaryota</taxon>
        <taxon>Viridiplantae</taxon>
        <taxon>Streptophyta</taxon>
        <taxon>Embryophyta</taxon>
        <taxon>Tracheophyta</taxon>
        <taxon>Spermatophyta</taxon>
        <taxon>Magnoliopsida</taxon>
        <taxon>eudicotyledons</taxon>
        <taxon>Gunneridae</taxon>
        <taxon>Pentapetalae</taxon>
        <taxon>rosids</taxon>
        <taxon>malvids</taxon>
        <taxon>Myrtales</taxon>
        <taxon>Melastomataceae</taxon>
        <taxon>Melastomatoideae</taxon>
        <taxon>Melastomateae</taxon>
        <taxon>Melastoma</taxon>
    </lineage>
</organism>
<keyword evidence="2" id="KW-1185">Reference proteome</keyword>
<gene>
    <name evidence="1" type="ORF">MLD38_029664</name>
</gene>
<protein>
    <submittedName>
        <fullName evidence="1">Uncharacterized protein</fullName>
    </submittedName>
</protein>
<sequence length="127" mass="14839">MVLHEKIWLLKQVDDAMAIFHTGRQPRCHPRTWTQSSVVSFTKTRVICLQVRFVDPLRIRKDELQVGDYATHGEEAYALWADGERLETSIHAVDKFFVPNVGELDIAWKTLIVNLVKERLWLLVKKQ</sequence>
<evidence type="ECO:0000313" key="1">
    <source>
        <dbReference type="EMBL" id="KAI4331475.1"/>
    </source>
</evidence>
<reference evidence="2" key="1">
    <citation type="journal article" date="2023" name="Front. Plant Sci.">
        <title>Chromosomal-level genome assembly of Melastoma candidum provides insights into trichome evolution.</title>
        <authorList>
            <person name="Zhong Y."/>
            <person name="Wu W."/>
            <person name="Sun C."/>
            <person name="Zou P."/>
            <person name="Liu Y."/>
            <person name="Dai S."/>
            <person name="Zhou R."/>
        </authorList>
    </citation>
    <scope>NUCLEOTIDE SEQUENCE [LARGE SCALE GENOMIC DNA]</scope>
</reference>
<comment type="caution">
    <text evidence="1">The sequence shown here is derived from an EMBL/GenBank/DDBJ whole genome shotgun (WGS) entry which is preliminary data.</text>
</comment>
<dbReference type="EMBL" id="CM042887">
    <property type="protein sequence ID" value="KAI4331475.1"/>
    <property type="molecule type" value="Genomic_DNA"/>
</dbReference>
<proteinExistence type="predicted"/>
<name>A0ACB9NA26_9MYRT</name>
<evidence type="ECO:0000313" key="2">
    <source>
        <dbReference type="Proteomes" id="UP001057402"/>
    </source>
</evidence>